<dbReference type="InterPro" id="IPR042095">
    <property type="entry name" value="SUMF_sf"/>
</dbReference>
<dbReference type="PANTHER" id="PTHR23150">
    <property type="entry name" value="SULFATASE MODIFYING FACTOR 1, 2"/>
    <property type="match status" value="1"/>
</dbReference>
<dbReference type="PANTHER" id="PTHR23150:SF19">
    <property type="entry name" value="FORMYLGLYCINE-GENERATING ENZYME"/>
    <property type="match status" value="1"/>
</dbReference>
<dbReference type="Gene3D" id="3.90.1580.10">
    <property type="entry name" value="paralog of FGE (formylglycine-generating enzyme)"/>
    <property type="match status" value="1"/>
</dbReference>
<organism evidence="2">
    <name type="scientific">marine metagenome</name>
    <dbReference type="NCBI Taxonomy" id="408172"/>
    <lineage>
        <taxon>unclassified sequences</taxon>
        <taxon>metagenomes</taxon>
        <taxon>ecological metagenomes</taxon>
    </lineage>
</organism>
<sequence>MIGLLVLACDSPRVEQLTVEIPSGVKVPENMVYIPAGEFIIGSPDDSKTQGGRKVSTEAFLIDRYEVSRKEYNEFKLYSPFNEKTGRFPVALVTYQEAESYCEWKGGRLPTEAEWEKAARGTDGRKWPWKIYYDHPNNGFSGFLPEHVDKRSEWISPYGVYGMGHNVWEWMSDWYSYPGQPASEKKRYKVIRGGLTQTHLTIRFSPTYFRNYIEPEASFNFIGFRCAQNVG</sequence>
<evidence type="ECO:0000313" key="2">
    <source>
        <dbReference type="EMBL" id="SVB76279.1"/>
    </source>
</evidence>
<protein>
    <recommendedName>
        <fullName evidence="1">Sulfatase-modifying factor enzyme-like domain-containing protein</fullName>
    </recommendedName>
</protein>
<dbReference type="Pfam" id="PF03781">
    <property type="entry name" value="FGE-sulfatase"/>
    <property type="match status" value="1"/>
</dbReference>
<dbReference type="EMBL" id="UINC01056353">
    <property type="protein sequence ID" value="SVB76279.1"/>
    <property type="molecule type" value="Genomic_DNA"/>
</dbReference>
<dbReference type="InterPro" id="IPR016187">
    <property type="entry name" value="CTDL_fold"/>
</dbReference>
<reference evidence="2" key="1">
    <citation type="submission" date="2018-05" db="EMBL/GenBank/DDBJ databases">
        <authorList>
            <person name="Lanie J.A."/>
            <person name="Ng W.-L."/>
            <person name="Kazmierczak K.M."/>
            <person name="Andrzejewski T.M."/>
            <person name="Davidsen T.M."/>
            <person name="Wayne K.J."/>
            <person name="Tettelin H."/>
            <person name="Glass J.I."/>
            <person name="Rusch D."/>
            <person name="Podicherti R."/>
            <person name="Tsui H.-C.T."/>
            <person name="Winkler M.E."/>
        </authorList>
    </citation>
    <scope>NUCLEOTIDE SEQUENCE</scope>
</reference>
<feature type="domain" description="Sulfatase-modifying factor enzyme-like" evidence="1">
    <location>
        <begin position="29"/>
        <end position="227"/>
    </location>
</feature>
<evidence type="ECO:0000259" key="1">
    <source>
        <dbReference type="Pfam" id="PF03781"/>
    </source>
</evidence>
<dbReference type="GO" id="GO:0120147">
    <property type="term" value="F:formylglycine-generating oxidase activity"/>
    <property type="evidence" value="ECO:0007669"/>
    <property type="project" value="TreeGrafter"/>
</dbReference>
<dbReference type="InterPro" id="IPR005532">
    <property type="entry name" value="SUMF_dom"/>
</dbReference>
<accession>A0A382GMS3</accession>
<dbReference type="AlphaFoldDB" id="A0A382GMS3"/>
<dbReference type="InterPro" id="IPR051043">
    <property type="entry name" value="Sulfatase_Mod_Factor_Kinase"/>
</dbReference>
<proteinExistence type="predicted"/>
<gene>
    <name evidence="2" type="ORF">METZ01_LOCUS229133</name>
</gene>
<dbReference type="SUPFAM" id="SSF56436">
    <property type="entry name" value="C-type lectin-like"/>
    <property type="match status" value="1"/>
</dbReference>
<name>A0A382GMS3_9ZZZZ</name>